<keyword evidence="1" id="KW-1133">Transmembrane helix</keyword>
<proteinExistence type="predicted"/>
<evidence type="ECO:0000256" key="1">
    <source>
        <dbReference type="SAM" id="Phobius"/>
    </source>
</evidence>
<protein>
    <submittedName>
        <fullName evidence="2">DUF3307 domain-containing protein</fullName>
    </submittedName>
</protein>
<dbReference type="Pfam" id="PF11750">
    <property type="entry name" value="DUF3307"/>
    <property type="match status" value="1"/>
</dbReference>
<dbReference type="InterPro" id="IPR021737">
    <property type="entry name" value="Phage_phiKZ_Orf197"/>
</dbReference>
<feature type="transmembrane region" description="Helical" evidence="1">
    <location>
        <begin position="50"/>
        <end position="80"/>
    </location>
</feature>
<dbReference type="AlphaFoldDB" id="A0A2U2DR71"/>
<gene>
    <name evidence="2" type="ORF">DEM27_14095</name>
</gene>
<name>A0A2U2DR71_9HYPH</name>
<keyword evidence="1" id="KW-0472">Membrane</keyword>
<sequence length="134" mass="14476">MVAMPDTVPTFWLLAAATAFLLKHLAADFLLQTDWMARGKEAERGWLAPLAAHVAVHAAITALIFTVAAPALVWLAAADFGVHFFIDRMKGIFGRKLTLAPSSSGFWWLMGIDQTLHHATHLVFVVALAAAKAA</sequence>
<accession>A0A2U2DR71</accession>
<dbReference type="Proteomes" id="UP000245252">
    <property type="component" value="Unassembled WGS sequence"/>
</dbReference>
<keyword evidence="1" id="KW-0812">Transmembrane</keyword>
<keyword evidence="3" id="KW-1185">Reference proteome</keyword>
<reference evidence="2 3" key="1">
    <citation type="submission" date="2018-05" db="EMBL/GenBank/DDBJ databases">
        <title>The draft genome of strain NS-104.</title>
        <authorList>
            <person name="Hang P."/>
            <person name="Jiang J."/>
        </authorList>
    </citation>
    <scope>NUCLEOTIDE SEQUENCE [LARGE SCALE GENOMIC DNA]</scope>
    <source>
        <strain evidence="2 3">NS-104</strain>
    </source>
</reference>
<dbReference type="OrthoDB" id="558011at2"/>
<dbReference type="RefSeq" id="WP_109458876.1">
    <property type="nucleotide sequence ID" value="NZ_QFBC01000005.1"/>
</dbReference>
<dbReference type="EMBL" id="QFBC01000005">
    <property type="protein sequence ID" value="PWE55798.1"/>
    <property type="molecule type" value="Genomic_DNA"/>
</dbReference>
<organism evidence="2 3">
    <name type="scientific">Metarhizobium album</name>
    <dbReference type="NCBI Taxonomy" id="2182425"/>
    <lineage>
        <taxon>Bacteria</taxon>
        <taxon>Pseudomonadati</taxon>
        <taxon>Pseudomonadota</taxon>
        <taxon>Alphaproteobacteria</taxon>
        <taxon>Hyphomicrobiales</taxon>
        <taxon>Rhizobiaceae</taxon>
        <taxon>Metarhizobium</taxon>
    </lineage>
</organism>
<evidence type="ECO:0000313" key="2">
    <source>
        <dbReference type="EMBL" id="PWE55798.1"/>
    </source>
</evidence>
<comment type="caution">
    <text evidence="2">The sequence shown here is derived from an EMBL/GenBank/DDBJ whole genome shotgun (WGS) entry which is preliminary data.</text>
</comment>
<evidence type="ECO:0000313" key="3">
    <source>
        <dbReference type="Proteomes" id="UP000245252"/>
    </source>
</evidence>